<dbReference type="InterPro" id="IPR005659">
    <property type="entry name" value="Chemorcpt_Glu_NH3ase_CheD"/>
</dbReference>
<dbReference type="GO" id="GO:0006935">
    <property type="term" value="P:chemotaxis"/>
    <property type="evidence" value="ECO:0007669"/>
    <property type="project" value="UniProtKB-UniRule"/>
</dbReference>
<gene>
    <name evidence="3" type="primary">cheD</name>
    <name evidence="4" type="ORF">ENT52_02470</name>
</gene>
<dbReference type="EC" id="3.5.1.44" evidence="3"/>
<reference evidence="4" key="1">
    <citation type="journal article" date="2020" name="mSystems">
        <title>Genome- and Community-Level Interaction Insights into Carbon Utilization and Element Cycling Functions of Hydrothermarchaeota in Hydrothermal Sediment.</title>
        <authorList>
            <person name="Zhou Z."/>
            <person name="Liu Y."/>
            <person name="Xu W."/>
            <person name="Pan J."/>
            <person name="Luo Z.H."/>
            <person name="Li M."/>
        </authorList>
    </citation>
    <scope>NUCLEOTIDE SEQUENCE [LARGE SCALE GENOMIC DNA]</scope>
    <source>
        <strain evidence="4">SpSt-587</strain>
    </source>
</reference>
<comment type="caution">
    <text evidence="4">The sequence shown here is derived from an EMBL/GenBank/DDBJ whole genome shotgun (WGS) entry which is preliminary data.</text>
</comment>
<accession>A0A7J3M2I7</accession>
<dbReference type="CDD" id="cd16352">
    <property type="entry name" value="CheD"/>
    <property type="match status" value="1"/>
</dbReference>
<evidence type="ECO:0000256" key="1">
    <source>
        <dbReference type="ARBA" id="ARBA00022500"/>
    </source>
</evidence>
<evidence type="ECO:0000313" key="4">
    <source>
        <dbReference type="EMBL" id="HGT82575.1"/>
    </source>
</evidence>
<dbReference type="Gene3D" id="3.30.1330.200">
    <property type="match status" value="1"/>
</dbReference>
<dbReference type="Pfam" id="PF03975">
    <property type="entry name" value="CheD"/>
    <property type="match status" value="1"/>
</dbReference>
<sequence length="153" mass="16506">MEFVVGIGEVKIANSGILKTIGLGSCVAIAIYETKLKVAGLAHAMLPKSNGLKSAKFVDSAVEIMLDSILSMGGKKRNMVAKIAGGAQIFKHLTLDNLRIGDRNVEAVRTELKNRGIRIISEDVGGTLGRTVYLYTSDGRVLVRYSNGEELWI</sequence>
<dbReference type="AlphaFoldDB" id="A0A7J3M2I7"/>
<keyword evidence="1 3" id="KW-0145">Chemotaxis</keyword>
<dbReference type="PANTHER" id="PTHR35147">
    <property type="entry name" value="CHEMORECEPTOR GLUTAMINE DEAMIDASE CHED-RELATED"/>
    <property type="match status" value="1"/>
</dbReference>
<dbReference type="InterPro" id="IPR011324">
    <property type="entry name" value="Cytotoxic_necrot_fac-like_cat"/>
</dbReference>
<evidence type="ECO:0000256" key="3">
    <source>
        <dbReference type="HAMAP-Rule" id="MF_01440"/>
    </source>
</evidence>
<dbReference type="SUPFAM" id="SSF64438">
    <property type="entry name" value="CNF1/YfiH-like putative cysteine hydrolases"/>
    <property type="match status" value="1"/>
</dbReference>
<dbReference type="PANTHER" id="PTHR35147:SF1">
    <property type="entry name" value="CHEMORECEPTOR GLUTAMINE DEAMIDASE CHED-RELATED"/>
    <property type="match status" value="1"/>
</dbReference>
<evidence type="ECO:0000256" key="2">
    <source>
        <dbReference type="ARBA" id="ARBA00022801"/>
    </source>
</evidence>
<comment type="function">
    <text evidence="3">Probably deamidates glutamine residues to glutamate on methyl-accepting chemotaxis receptors (MCPs), playing an important role in chemotaxis.</text>
</comment>
<protein>
    <recommendedName>
        <fullName evidence="3">Probable chemoreceptor glutamine deamidase CheD</fullName>
        <ecNumber evidence="3">3.5.1.44</ecNumber>
    </recommendedName>
</protein>
<dbReference type="HAMAP" id="MF_01440">
    <property type="entry name" value="CheD"/>
    <property type="match status" value="1"/>
</dbReference>
<keyword evidence="2 3" id="KW-0378">Hydrolase</keyword>
<comment type="catalytic activity">
    <reaction evidence="3">
        <text>L-glutaminyl-[protein] + H2O = L-glutamyl-[protein] + NH4(+)</text>
        <dbReference type="Rhea" id="RHEA:16441"/>
        <dbReference type="Rhea" id="RHEA-COMP:10207"/>
        <dbReference type="Rhea" id="RHEA-COMP:10208"/>
        <dbReference type="ChEBI" id="CHEBI:15377"/>
        <dbReference type="ChEBI" id="CHEBI:28938"/>
        <dbReference type="ChEBI" id="CHEBI:29973"/>
        <dbReference type="ChEBI" id="CHEBI:30011"/>
        <dbReference type="EC" id="3.5.1.44"/>
    </reaction>
</comment>
<dbReference type="EMBL" id="DSYZ01000056">
    <property type="protein sequence ID" value="HGT82575.1"/>
    <property type="molecule type" value="Genomic_DNA"/>
</dbReference>
<name>A0A7J3M2I7_ARCFL</name>
<proteinExistence type="inferred from homology"/>
<dbReference type="GO" id="GO:0050568">
    <property type="term" value="F:protein-glutamine glutaminase activity"/>
    <property type="evidence" value="ECO:0007669"/>
    <property type="project" value="UniProtKB-UniRule"/>
</dbReference>
<dbReference type="InterPro" id="IPR038592">
    <property type="entry name" value="CheD-like_sf"/>
</dbReference>
<organism evidence="4">
    <name type="scientific">Archaeoglobus fulgidus</name>
    <dbReference type="NCBI Taxonomy" id="2234"/>
    <lineage>
        <taxon>Archaea</taxon>
        <taxon>Methanobacteriati</taxon>
        <taxon>Methanobacteriota</taxon>
        <taxon>Archaeoglobi</taxon>
        <taxon>Archaeoglobales</taxon>
        <taxon>Archaeoglobaceae</taxon>
        <taxon>Archaeoglobus</taxon>
    </lineage>
</organism>
<comment type="similarity">
    <text evidence="3">Belongs to the CheD family.</text>
</comment>